<sequence>MESKNKWMVENLDRNTTRRPGISRRNLLILAGAQLLIGPAFAKPDSGKVIRLMVSAPPGGSLDFGARIVSKALAEELGTTVIVMNKGGAAGTINAADVAKATADGTTLLYATATAAVVAPQTMSPPPFDPLHDLIAINTVGSSAVALALNPKLGVNNLKALIELSRSRQITLGSSGNGSLMHLIIESVIKATGANFLHVPYRGAGPSIIDAVAGQIDGCFADLAPVSPFLQDKKLILAAVTTDQRLTGYPDVPTLGEDIPGFDVANWQGIFAPGKTPEPIIERLNAALLRVAARDEVRAQFRQGQMDVAPVKKPDTFETIVSKDYQRWGKLLEEMGMRKA</sequence>
<dbReference type="eggNOG" id="COG3181">
    <property type="taxonomic scope" value="Bacteria"/>
</dbReference>
<name>W0PB87_ADVMD</name>
<dbReference type="InterPro" id="IPR005064">
    <property type="entry name" value="BUG"/>
</dbReference>
<comment type="similarity">
    <text evidence="1">Belongs to the UPF0065 (bug) family.</text>
</comment>
<dbReference type="EMBL" id="CP003915">
    <property type="protein sequence ID" value="AHG64134.1"/>
    <property type="molecule type" value="Genomic_DNA"/>
</dbReference>
<evidence type="ECO:0000256" key="1">
    <source>
        <dbReference type="ARBA" id="ARBA00006987"/>
    </source>
</evidence>
<reference evidence="2 3" key="1">
    <citation type="journal article" date="2014" name="Microbiology">
        <title>Unravelling the complete genome sequence of Advenella mimigardefordensis strain DPN7T and novel insights in the catabolism of the xenobiotic polythioester precursor 3,3'-dithiodipropionate.</title>
        <authorList>
            <person name="Wubbeler J.H."/>
            <person name="Hiessl S."/>
            <person name="Schuldes J."/>
            <person name="Thurmer A."/>
            <person name="Daniel R."/>
            <person name="Steinbuchel A."/>
        </authorList>
    </citation>
    <scope>NUCLEOTIDE SEQUENCE [LARGE SCALE GENOMIC DNA]</scope>
    <source>
        <strain evidence="3">DSM 17166 / LMG 22922 / DPN7</strain>
    </source>
</reference>
<evidence type="ECO:0000313" key="2">
    <source>
        <dbReference type="EMBL" id="AHG64134.1"/>
    </source>
</evidence>
<protein>
    <submittedName>
        <fullName evidence="2">Putative Bug-like extracytoplasmic solute binding receptor, TTT family</fullName>
    </submittedName>
</protein>
<dbReference type="OrthoDB" id="8886309at2"/>
<gene>
    <name evidence="2" type="ORF">MIM_c20550</name>
</gene>
<organism evidence="2 3">
    <name type="scientific">Advenella mimigardefordensis (strain DSM 17166 / LMG 22922 / DPN7)</name>
    <dbReference type="NCBI Taxonomy" id="1247726"/>
    <lineage>
        <taxon>Bacteria</taxon>
        <taxon>Pseudomonadati</taxon>
        <taxon>Pseudomonadota</taxon>
        <taxon>Betaproteobacteria</taxon>
        <taxon>Burkholderiales</taxon>
        <taxon>Alcaligenaceae</taxon>
    </lineage>
</organism>
<keyword evidence="3" id="KW-1185">Reference proteome</keyword>
<dbReference type="CDD" id="cd07012">
    <property type="entry name" value="PBP2_Bug_TTT"/>
    <property type="match status" value="1"/>
</dbReference>
<dbReference type="HOGENOM" id="CLU_045683_0_2_4"/>
<dbReference type="RefSeq" id="WP_025372771.1">
    <property type="nucleotide sequence ID" value="NZ_CP003915.1"/>
</dbReference>
<dbReference type="AlphaFoldDB" id="W0PB87"/>
<evidence type="ECO:0000313" key="3">
    <source>
        <dbReference type="Proteomes" id="UP000019095"/>
    </source>
</evidence>
<dbReference type="PATRIC" id="fig|1247726.3.peg.2263"/>
<dbReference type="STRING" id="1247726.MIM_c20550"/>
<dbReference type="InterPro" id="IPR042100">
    <property type="entry name" value="Bug_dom1"/>
</dbReference>
<dbReference type="PANTHER" id="PTHR42928:SF5">
    <property type="entry name" value="BLR1237 PROTEIN"/>
    <property type="match status" value="1"/>
</dbReference>
<dbReference type="KEGG" id="amim:MIM_c20550"/>
<dbReference type="PIRSF" id="PIRSF017082">
    <property type="entry name" value="YflP"/>
    <property type="match status" value="1"/>
</dbReference>
<dbReference type="Proteomes" id="UP000019095">
    <property type="component" value="Chromosome"/>
</dbReference>
<accession>W0PB87</accession>
<keyword evidence="2" id="KW-0675">Receptor</keyword>
<dbReference type="Gene3D" id="3.40.190.10">
    <property type="entry name" value="Periplasmic binding protein-like II"/>
    <property type="match status" value="1"/>
</dbReference>
<dbReference type="SUPFAM" id="SSF53850">
    <property type="entry name" value="Periplasmic binding protein-like II"/>
    <property type="match status" value="1"/>
</dbReference>
<dbReference type="Pfam" id="PF03401">
    <property type="entry name" value="TctC"/>
    <property type="match status" value="1"/>
</dbReference>
<dbReference type="PANTHER" id="PTHR42928">
    <property type="entry name" value="TRICARBOXYLATE-BINDING PROTEIN"/>
    <property type="match status" value="1"/>
</dbReference>
<dbReference type="Gene3D" id="3.40.190.150">
    <property type="entry name" value="Bordetella uptake gene, domain 1"/>
    <property type="match status" value="1"/>
</dbReference>
<proteinExistence type="inferred from homology"/>